<accession>A0A846XAW7</accession>
<dbReference type="EMBL" id="JAAXOO010000001">
    <property type="protein sequence ID" value="NKY31793.1"/>
    <property type="molecule type" value="Genomic_DNA"/>
</dbReference>
<dbReference type="Gene3D" id="3.40.50.10540">
    <property type="entry name" value="Crotonobetainyl-coa:carnitine coa-transferase, domain 1"/>
    <property type="match status" value="1"/>
</dbReference>
<gene>
    <name evidence="1" type="ORF">HGA13_01705</name>
</gene>
<dbReference type="InterPro" id="IPR050509">
    <property type="entry name" value="CoA-transferase_III"/>
</dbReference>
<dbReference type="AlphaFoldDB" id="A0A846XAW7"/>
<dbReference type="InterPro" id="IPR023606">
    <property type="entry name" value="CoA-Trfase_III_dom_1_sf"/>
</dbReference>
<dbReference type="PANTHER" id="PTHR48228:SF4">
    <property type="entry name" value="BLR3030 PROTEIN"/>
    <property type="match status" value="1"/>
</dbReference>
<evidence type="ECO:0000313" key="2">
    <source>
        <dbReference type="Proteomes" id="UP000565715"/>
    </source>
</evidence>
<reference evidence="1 2" key="1">
    <citation type="submission" date="2020-04" db="EMBL/GenBank/DDBJ databases">
        <title>MicrobeNet Type strains.</title>
        <authorList>
            <person name="Nicholson A.C."/>
        </authorList>
    </citation>
    <scope>NUCLEOTIDE SEQUENCE [LARGE SCALE GENOMIC DNA]</scope>
    <source>
        <strain evidence="1 2">DSM 45078</strain>
    </source>
</reference>
<organism evidence="1 2">
    <name type="scientific">Nocardia speluncae</name>
    <dbReference type="NCBI Taxonomy" id="419477"/>
    <lineage>
        <taxon>Bacteria</taxon>
        <taxon>Bacillati</taxon>
        <taxon>Actinomycetota</taxon>
        <taxon>Actinomycetes</taxon>
        <taxon>Mycobacteriales</taxon>
        <taxon>Nocardiaceae</taxon>
        <taxon>Nocardia</taxon>
    </lineage>
</organism>
<dbReference type="Pfam" id="PF02515">
    <property type="entry name" value="CoA_transf_3"/>
    <property type="match status" value="1"/>
</dbReference>
<sequence length="450" mass="47402">MDVGARLVRDYEDGAGVAASEPVERPDPGRYLAATLPVCGLAAGSVQAFIAAADRYREAAGTAPIRHRLDPERIAASFTSDRLLRIDGAPVAGFADLSGFFPTFDGWVRTHANYPHHRARLLAALELPADAPVEQAESQIAVIRAADLEELAAARGAIAVRVRDEAQWRAHPQAGSAAAGPLVAVVERSDRRRCTLPVSGTPYQPLQGVRVLDLTRVIAGPVATRALALLGAEVLRVDPPGLPEIPWQFADTGQGKSSALLDLRTPNTHWECLLDAADVLVTGYRPGALERLGLAGRPGLVHARVSAWGFAGPWAGRRGFDSIVQAATGIAVIEGASALPGALPAQALDHASGYLLAAGVVDALAARTGDGFGRDVRASLARTATWLLSERGRNPDHPAPAVPGPRNTVTHGQTVTAAPALAEFPDYPFPAPDYGRAEPRWAETPVRAPR</sequence>
<name>A0A846XAW7_9NOCA</name>
<protein>
    <recommendedName>
        <fullName evidence="3">CoA transferase family III</fullName>
    </recommendedName>
</protein>
<evidence type="ECO:0008006" key="3">
    <source>
        <dbReference type="Google" id="ProtNLM"/>
    </source>
</evidence>
<dbReference type="SUPFAM" id="SSF89796">
    <property type="entry name" value="CoA-transferase family III (CaiB/BaiF)"/>
    <property type="match status" value="2"/>
</dbReference>
<dbReference type="RefSeq" id="WP_084470517.1">
    <property type="nucleotide sequence ID" value="NZ_JAAXOO010000001.1"/>
</dbReference>
<dbReference type="PANTHER" id="PTHR48228">
    <property type="entry name" value="SUCCINYL-COA--D-CITRAMALATE COA-TRANSFERASE"/>
    <property type="match status" value="1"/>
</dbReference>
<comment type="caution">
    <text evidence="1">The sequence shown here is derived from an EMBL/GenBank/DDBJ whole genome shotgun (WGS) entry which is preliminary data.</text>
</comment>
<keyword evidence="2" id="KW-1185">Reference proteome</keyword>
<evidence type="ECO:0000313" key="1">
    <source>
        <dbReference type="EMBL" id="NKY31793.1"/>
    </source>
</evidence>
<dbReference type="Proteomes" id="UP000565715">
    <property type="component" value="Unassembled WGS sequence"/>
</dbReference>
<dbReference type="GO" id="GO:0003824">
    <property type="term" value="F:catalytic activity"/>
    <property type="evidence" value="ECO:0007669"/>
    <property type="project" value="InterPro"/>
</dbReference>
<dbReference type="InterPro" id="IPR003673">
    <property type="entry name" value="CoA-Trfase_fam_III"/>
</dbReference>
<proteinExistence type="predicted"/>